<feature type="compositionally biased region" description="Polar residues" evidence="1">
    <location>
        <begin position="36"/>
        <end position="48"/>
    </location>
</feature>
<keyword evidence="3" id="KW-1185">Reference proteome</keyword>
<evidence type="ECO:0000256" key="1">
    <source>
        <dbReference type="SAM" id="MobiDB-lite"/>
    </source>
</evidence>
<reference evidence="2 3" key="1">
    <citation type="journal article" date="2016" name="BMC Genomics">
        <title>Comparative genomic and transcriptomic analyses of the Fuzhuan brick tea-fermentation fungus Aspergillus cristatus.</title>
        <authorList>
            <person name="Ge Y."/>
            <person name="Wang Y."/>
            <person name="Liu Y."/>
            <person name="Tan Y."/>
            <person name="Ren X."/>
            <person name="Zhang X."/>
            <person name="Hyde K.D."/>
            <person name="Liu Y."/>
            <person name="Liu Z."/>
        </authorList>
    </citation>
    <scope>NUCLEOTIDE SEQUENCE [LARGE SCALE GENOMIC DNA]</scope>
    <source>
        <strain evidence="2 3">GZAAS20.1005</strain>
    </source>
</reference>
<protein>
    <submittedName>
        <fullName evidence="2">Uncharacterized protein</fullName>
    </submittedName>
</protein>
<accession>A0A1E3B328</accession>
<organism evidence="2 3">
    <name type="scientific">Aspergillus cristatus</name>
    <name type="common">Chinese Fuzhuan brick tea-fermentation fungus</name>
    <name type="synonym">Eurotium cristatum</name>
    <dbReference type="NCBI Taxonomy" id="573508"/>
    <lineage>
        <taxon>Eukaryota</taxon>
        <taxon>Fungi</taxon>
        <taxon>Dikarya</taxon>
        <taxon>Ascomycota</taxon>
        <taxon>Pezizomycotina</taxon>
        <taxon>Eurotiomycetes</taxon>
        <taxon>Eurotiomycetidae</taxon>
        <taxon>Eurotiales</taxon>
        <taxon>Aspergillaceae</taxon>
        <taxon>Aspergillus</taxon>
        <taxon>Aspergillus subgen. Aspergillus</taxon>
    </lineage>
</organism>
<comment type="caution">
    <text evidence="2">The sequence shown here is derived from an EMBL/GenBank/DDBJ whole genome shotgun (WGS) entry which is preliminary data.</text>
</comment>
<proteinExistence type="predicted"/>
<sequence length="133" mass="14862">MRRPSKEGDAPATRHYKTHYRSLATPYRRPPLFLTPTRSSMTHASSASVKPPKKPLMVPALMQSPVSKPLAAPRTPQTEFNLCVKTNLPSFANLKSILCCCGPFFLKDPAEIAAGMHFAAPDRFLVQQCPRRW</sequence>
<evidence type="ECO:0000313" key="3">
    <source>
        <dbReference type="Proteomes" id="UP000094569"/>
    </source>
</evidence>
<dbReference type="AlphaFoldDB" id="A0A1E3B328"/>
<name>A0A1E3B328_ASPCR</name>
<dbReference type="Proteomes" id="UP000094569">
    <property type="component" value="Unassembled WGS sequence"/>
</dbReference>
<dbReference type="OrthoDB" id="5204833at2759"/>
<dbReference type="VEuPathDB" id="FungiDB:SI65_09301"/>
<dbReference type="STRING" id="573508.A0A1E3B328"/>
<feature type="region of interest" description="Disordered" evidence="1">
    <location>
        <begin position="1"/>
        <end position="55"/>
    </location>
</feature>
<evidence type="ECO:0000313" key="2">
    <source>
        <dbReference type="EMBL" id="ODM15360.1"/>
    </source>
</evidence>
<gene>
    <name evidence="2" type="ORF">SI65_09301</name>
</gene>
<dbReference type="EMBL" id="JXNT01000017">
    <property type="protein sequence ID" value="ODM15360.1"/>
    <property type="molecule type" value="Genomic_DNA"/>
</dbReference>